<dbReference type="Proteomes" id="UP000307440">
    <property type="component" value="Unassembled WGS sequence"/>
</dbReference>
<dbReference type="PANTHER" id="PTHR42071">
    <property type="entry name" value="PROTOGLOBIN DOMAIN-CONTAINING PROTEIN"/>
    <property type="match status" value="1"/>
</dbReference>
<keyword evidence="4" id="KW-1185">Reference proteome</keyword>
<keyword evidence="1" id="KW-1133">Transmembrane helix</keyword>
<feature type="transmembrane region" description="Helical" evidence="1">
    <location>
        <begin position="119"/>
        <end position="139"/>
    </location>
</feature>
<dbReference type="Gene3D" id="1.10.490.10">
    <property type="entry name" value="Globins"/>
    <property type="match status" value="1"/>
</dbReference>
<dbReference type="Pfam" id="PF11563">
    <property type="entry name" value="Protoglobin"/>
    <property type="match status" value="1"/>
</dbReference>
<feature type="domain" description="Globin-sensor" evidence="2">
    <location>
        <begin position="1"/>
        <end position="106"/>
    </location>
</feature>
<protein>
    <recommendedName>
        <fullName evidence="2">Globin-sensor domain-containing protein</fullName>
    </recommendedName>
</protein>
<dbReference type="InterPro" id="IPR012292">
    <property type="entry name" value="Globin/Proto"/>
</dbReference>
<dbReference type="PANTHER" id="PTHR42071:SF1">
    <property type="entry name" value="GLOBIN-SENSOR DOMAIN-CONTAINING PROTEIN"/>
    <property type="match status" value="1"/>
</dbReference>
<accession>A0A5C3KFJ4</accession>
<dbReference type="EMBL" id="ML210390">
    <property type="protein sequence ID" value="TFK18597.1"/>
    <property type="molecule type" value="Genomic_DNA"/>
</dbReference>
<dbReference type="GO" id="GO:0020037">
    <property type="term" value="F:heme binding"/>
    <property type="evidence" value="ECO:0007669"/>
    <property type="project" value="InterPro"/>
</dbReference>
<dbReference type="OrthoDB" id="10027058at2759"/>
<organism evidence="3 4">
    <name type="scientific">Coprinopsis marcescibilis</name>
    <name type="common">Agaric fungus</name>
    <name type="synonym">Psathyrella marcescibilis</name>
    <dbReference type="NCBI Taxonomy" id="230819"/>
    <lineage>
        <taxon>Eukaryota</taxon>
        <taxon>Fungi</taxon>
        <taxon>Dikarya</taxon>
        <taxon>Basidiomycota</taxon>
        <taxon>Agaricomycotina</taxon>
        <taxon>Agaricomycetes</taxon>
        <taxon>Agaricomycetidae</taxon>
        <taxon>Agaricales</taxon>
        <taxon>Agaricineae</taxon>
        <taxon>Psathyrellaceae</taxon>
        <taxon>Coprinopsis</taxon>
    </lineage>
</organism>
<dbReference type="InterPro" id="IPR044398">
    <property type="entry name" value="Globin-sensor_dom"/>
</dbReference>
<gene>
    <name evidence="3" type="ORF">FA15DRAFT_660582</name>
</gene>
<evidence type="ECO:0000313" key="4">
    <source>
        <dbReference type="Proteomes" id="UP000307440"/>
    </source>
</evidence>
<keyword evidence="1" id="KW-0472">Membrane</keyword>
<keyword evidence="1" id="KW-0812">Transmembrane</keyword>
<evidence type="ECO:0000313" key="3">
    <source>
        <dbReference type="EMBL" id="TFK18597.1"/>
    </source>
</evidence>
<evidence type="ECO:0000259" key="2">
    <source>
        <dbReference type="Pfam" id="PF11563"/>
    </source>
</evidence>
<name>A0A5C3KFJ4_COPMA</name>
<proteinExistence type="predicted"/>
<reference evidence="3 4" key="1">
    <citation type="journal article" date="2019" name="Nat. Ecol. Evol.">
        <title>Megaphylogeny resolves global patterns of mushroom evolution.</title>
        <authorList>
            <person name="Varga T."/>
            <person name="Krizsan K."/>
            <person name="Foldi C."/>
            <person name="Dima B."/>
            <person name="Sanchez-Garcia M."/>
            <person name="Sanchez-Ramirez S."/>
            <person name="Szollosi G.J."/>
            <person name="Szarkandi J.G."/>
            <person name="Papp V."/>
            <person name="Albert L."/>
            <person name="Andreopoulos W."/>
            <person name="Angelini C."/>
            <person name="Antonin V."/>
            <person name="Barry K.W."/>
            <person name="Bougher N.L."/>
            <person name="Buchanan P."/>
            <person name="Buyck B."/>
            <person name="Bense V."/>
            <person name="Catcheside P."/>
            <person name="Chovatia M."/>
            <person name="Cooper J."/>
            <person name="Damon W."/>
            <person name="Desjardin D."/>
            <person name="Finy P."/>
            <person name="Geml J."/>
            <person name="Haridas S."/>
            <person name="Hughes K."/>
            <person name="Justo A."/>
            <person name="Karasinski D."/>
            <person name="Kautmanova I."/>
            <person name="Kiss B."/>
            <person name="Kocsube S."/>
            <person name="Kotiranta H."/>
            <person name="LaButti K.M."/>
            <person name="Lechner B.E."/>
            <person name="Liimatainen K."/>
            <person name="Lipzen A."/>
            <person name="Lukacs Z."/>
            <person name="Mihaltcheva S."/>
            <person name="Morgado L.N."/>
            <person name="Niskanen T."/>
            <person name="Noordeloos M.E."/>
            <person name="Ohm R.A."/>
            <person name="Ortiz-Santana B."/>
            <person name="Ovrebo C."/>
            <person name="Racz N."/>
            <person name="Riley R."/>
            <person name="Savchenko A."/>
            <person name="Shiryaev A."/>
            <person name="Soop K."/>
            <person name="Spirin V."/>
            <person name="Szebenyi C."/>
            <person name="Tomsovsky M."/>
            <person name="Tulloss R.E."/>
            <person name="Uehling J."/>
            <person name="Grigoriev I.V."/>
            <person name="Vagvolgyi C."/>
            <person name="Papp T."/>
            <person name="Martin F.M."/>
            <person name="Miettinen O."/>
            <person name="Hibbett D.S."/>
            <person name="Nagy L.G."/>
        </authorList>
    </citation>
    <scope>NUCLEOTIDE SEQUENCE [LARGE SCALE GENOMIC DNA]</scope>
    <source>
        <strain evidence="3 4">CBS 121175</strain>
    </source>
</reference>
<sequence length="141" mass="15881">KDFLARYLVKLVTLDYAKMSSWEYLDKVGLMHTGQMGFAHRGGKPPLRVEYMHCAILLGYVEDILINAVLTNPDLDISTKNTVMRAFNKIIWIQNDLFARHYISEDKVSTSNLTLAKPLAVGIAAGFVALGCFVQYVLARR</sequence>
<dbReference type="AlphaFoldDB" id="A0A5C3KFJ4"/>
<feature type="non-terminal residue" evidence="3">
    <location>
        <position position="1"/>
    </location>
</feature>
<evidence type="ECO:0000256" key="1">
    <source>
        <dbReference type="SAM" id="Phobius"/>
    </source>
</evidence>
<dbReference type="GO" id="GO:0019825">
    <property type="term" value="F:oxygen binding"/>
    <property type="evidence" value="ECO:0007669"/>
    <property type="project" value="InterPro"/>
</dbReference>